<accession>A0A7S0V729</accession>
<protein>
    <submittedName>
        <fullName evidence="2">Uncharacterized protein</fullName>
    </submittedName>
</protein>
<sequence>MPTMLEKEQLLAFFEKASSKYNECSFARCLEGKTPEEVEEIISNVQKEVFSEMNIDEELGFESLGQISEAFEDDYSFMRRFYKFVMEEADIGDKVVMSSEEYSKKCERVEQFTKATENKIAASTNLDSKEEDTLYIDLYRMIIAIAGDSEEYESDGNEHENEDEHDHEHDHDHDHDHEHDHEHAHEHKCKHEQQHEKDCDTCACRKCSKTCDEP</sequence>
<gene>
    <name evidence="2" type="ORF">PPAR00522_LOCUS11848</name>
</gene>
<organism evidence="2">
    <name type="scientific">Polytomella parva</name>
    <dbReference type="NCBI Taxonomy" id="51329"/>
    <lineage>
        <taxon>Eukaryota</taxon>
        <taxon>Viridiplantae</taxon>
        <taxon>Chlorophyta</taxon>
        <taxon>core chlorophytes</taxon>
        <taxon>Chlorophyceae</taxon>
        <taxon>CS clade</taxon>
        <taxon>Chlamydomonadales</taxon>
        <taxon>Chlamydomonadaceae</taxon>
        <taxon>Polytomella</taxon>
    </lineage>
</organism>
<evidence type="ECO:0000256" key="1">
    <source>
        <dbReference type="SAM" id="MobiDB-lite"/>
    </source>
</evidence>
<feature type="region of interest" description="Disordered" evidence="1">
    <location>
        <begin position="150"/>
        <end position="199"/>
    </location>
</feature>
<proteinExistence type="predicted"/>
<reference evidence="2" key="1">
    <citation type="submission" date="2021-01" db="EMBL/GenBank/DDBJ databases">
        <authorList>
            <person name="Corre E."/>
            <person name="Pelletier E."/>
            <person name="Niang G."/>
            <person name="Scheremetjew M."/>
            <person name="Finn R."/>
            <person name="Kale V."/>
            <person name="Holt S."/>
            <person name="Cochrane G."/>
            <person name="Meng A."/>
            <person name="Brown T."/>
            <person name="Cohen L."/>
        </authorList>
    </citation>
    <scope>NUCLEOTIDE SEQUENCE</scope>
    <source>
        <strain evidence="2">SAG 63-3</strain>
    </source>
</reference>
<dbReference type="AlphaFoldDB" id="A0A7S0V729"/>
<dbReference type="PANTHER" id="PTHR36763">
    <property type="entry name" value="EXPRESSED PROTEIN"/>
    <property type="match status" value="1"/>
</dbReference>
<feature type="compositionally biased region" description="Basic and acidic residues" evidence="1">
    <location>
        <begin position="156"/>
        <end position="199"/>
    </location>
</feature>
<name>A0A7S0V729_9CHLO</name>
<evidence type="ECO:0000313" key="2">
    <source>
        <dbReference type="EMBL" id="CAD8775564.1"/>
    </source>
</evidence>
<dbReference type="PANTHER" id="PTHR36763:SF1">
    <property type="entry name" value="EXPRESSED PROTEIN"/>
    <property type="match status" value="1"/>
</dbReference>
<dbReference type="EMBL" id="HBFM01018286">
    <property type="protein sequence ID" value="CAD8775564.1"/>
    <property type="molecule type" value="Transcribed_RNA"/>
</dbReference>